<evidence type="ECO:0000313" key="6">
    <source>
        <dbReference type="Proteomes" id="UP001609219"/>
    </source>
</evidence>
<dbReference type="RefSeq" id="WP_395115481.1">
    <property type="nucleotide sequence ID" value="NZ_JBIMSN010000165.1"/>
</dbReference>
<sequence>MNEQESSNEAISEFDVAIMGGGAAGLTLAMQLHKSRPNTSIVVVEKSTRAPEAAHKVGESTVDIAAHYMRDVLEIEPHINDRQLDKFGLRFFFTQADNSDIARRVELGHAHRPHLGATYQLDRGRFENYLSDELVGRGVDVLSGHKINEVDLAPTGQRHLVRVTTPDGHNRGIRAKWVVDASGRSSILKRKLGLSKPNGHNVNSAWFRIDYPIDIDEWSATGSWHERITDGHRRLSTNHLMGEGYWVWLIPLASNSISVGIVADASLHPFEKISRFEKAMSWLREHEPQCAEAVETHRDKLLDFKVIRNYSYGCEQVYSEQGWCLTGEAGIFLDPLYSPGFDVIALSNGLITDLVSQALDGEDISELAAIHNSVFFLVTDGWLPIYEGQYPIMGNARVMSAKVMWDTGVYWAVPALLFYHDQFRKLVDRPKLVAQLARMSAITLPVQRFLRQWYDVEPKAHADGLVTYYDFDFMTRFHEGMDANLSDADLDNQLAANLDELERIAGELVSAVIAECDAATDDARSGQADLWRADKTLMRLVDVYKAHGRSDDAWITVGPDGLAKGGGRDFSVCSLVGEQTR</sequence>
<dbReference type="InterPro" id="IPR036188">
    <property type="entry name" value="FAD/NAD-bd_sf"/>
</dbReference>
<name>A0ABW7JT90_9NOCA</name>
<dbReference type="Proteomes" id="UP001609175">
    <property type="component" value="Unassembled WGS sequence"/>
</dbReference>
<dbReference type="EMBL" id="JBIMSN010000165">
    <property type="protein sequence ID" value="MFH5232869.1"/>
    <property type="molecule type" value="Genomic_DNA"/>
</dbReference>
<dbReference type="Pfam" id="PF01494">
    <property type="entry name" value="FAD_binding_3"/>
    <property type="match status" value="1"/>
</dbReference>
<gene>
    <name evidence="3" type="ORF">ACHIPZ_16465</name>
    <name evidence="4" type="ORF">ACHIRB_30515</name>
</gene>
<evidence type="ECO:0000313" key="4">
    <source>
        <dbReference type="EMBL" id="MFH5232869.1"/>
    </source>
</evidence>
<reference evidence="5 6" key="1">
    <citation type="submission" date="2024-10" db="EMBL/GenBank/DDBJ databases">
        <authorList>
            <person name="Riesco R."/>
        </authorList>
    </citation>
    <scope>NUCLEOTIDE SEQUENCE [LARGE SCALE GENOMIC DNA]</scope>
    <source>
        <strain evidence="3 5">NCIMB 15449</strain>
        <strain evidence="4 6">NCIMB 15450</strain>
    </source>
</reference>
<dbReference type="Proteomes" id="UP001609219">
    <property type="component" value="Unassembled WGS sequence"/>
</dbReference>
<dbReference type="PANTHER" id="PTHR43747:SF1">
    <property type="entry name" value="SLR1998 PROTEIN"/>
    <property type="match status" value="1"/>
</dbReference>
<evidence type="ECO:0000313" key="5">
    <source>
        <dbReference type="Proteomes" id="UP001609175"/>
    </source>
</evidence>
<feature type="domain" description="FAD-binding" evidence="2">
    <location>
        <begin position="14"/>
        <end position="234"/>
    </location>
</feature>
<comment type="similarity">
    <text evidence="1">Belongs to the flavin-dependent halogenase family. Bacterial tryptophan halogenase subfamily.</text>
</comment>
<organism evidence="3 5">
    <name type="scientific">Antrihabitans spumae</name>
    <dbReference type="NCBI Taxonomy" id="3373370"/>
    <lineage>
        <taxon>Bacteria</taxon>
        <taxon>Bacillati</taxon>
        <taxon>Actinomycetota</taxon>
        <taxon>Actinomycetes</taxon>
        <taxon>Mycobacteriales</taxon>
        <taxon>Nocardiaceae</taxon>
        <taxon>Antrihabitans</taxon>
    </lineage>
</organism>
<keyword evidence="3" id="KW-0560">Oxidoreductase</keyword>
<proteinExistence type="inferred from homology"/>
<evidence type="ECO:0000313" key="3">
    <source>
        <dbReference type="EMBL" id="MFH5209774.1"/>
    </source>
</evidence>
<dbReference type="InterPro" id="IPR002938">
    <property type="entry name" value="FAD-bd"/>
</dbReference>
<accession>A0ABW7JT90</accession>
<dbReference type="PANTHER" id="PTHR43747">
    <property type="entry name" value="FAD-BINDING PROTEIN"/>
    <property type="match status" value="1"/>
</dbReference>
<evidence type="ECO:0000256" key="1">
    <source>
        <dbReference type="ARBA" id="ARBA00038396"/>
    </source>
</evidence>
<dbReference type="SUPFAM" id="SSF51905">
    <property type="entry name" value="FAD/NAD(P)-binding domain"/>
    <property type="match status" value="1"/>
</dbReference>
<dbReference type="PRINTS" id="PR00420">
    <property type="entry name" value="RNGMNOXGNASE"/>
</dbReference>
<keyword evidence="6" id="KW-1185">Reference proteome</keyword>
<dbReference type="EMBL" id="JBIMSO010000057">
    <property type="protein sequence ID" value="MFH5209774.1"/>
    <property type="molecule type" value="Genomic_DNA"/>
</dbReference>
<dbReference type="GO" id="GO:0016491">
    <property type="term" value="F:oxidoreductase activity"/>
    <property type="evidence" value="ECO:0007669"/>
    <property type="project" value="UniProtKB-KW"/>
</dbReference>
<evidence type="ECO:0000259" key="2">
    <source>
        <dbReference type="Pfam" id="PF01494"/>
    </source>
</evidence>
<comment type="caution">
    <text evidence="3">The sequence shown here is derived from an EMBL/GenBank/DDBJ whole genome shotgun (WGS) entry which is preliminary data.</text>
</comment>
<dbReference type="Gene3D" id="3.50.50.60">
    <property type="entry name" value="FAD/NAD(P)-binding domain"/>
    <property type="match status" value="1"/>
</dbReference>
<protein>
    <submittedName>
        <fullName evidence="3">NAD(P)/FAD-dependent oxidoreductase</fullName>
        <ecNumber evidence="3">1.-.-.-</ecNumber>
    </submittedName>
</protein>
<dbReference type="EC" id="1.-.-.-" evidence="3"/>
<dbReference type="InterPro" id="IPR050816">
    <property type="entry name" value="Flavin-dep_Halogenase_NPB"/>
</dbReference>